<evidence type="ECO:0008006" key="4">
    <source>
        <dbReference type="Google" id="ProtNLM"/>
    </source>
</evidence>
<dbReference type="AlphaFoldDB" id="A0A934JL96"/>
<evidence type="ECO:0000313" key="2">
    <source>
        <dbReference type="EMBL" id="MBJ7536443.1"/>
    </source>
</evidence>
<gene>
    <name evidence="2" type="ORF">I8J31_01970</name>
</gene>
<dbReference type="SUPFAM" id="SSF81585">
    <property type="entry name" value="PsbU/PolX domain-like"/>
    <property type="match status" value="1"/>
</dbReference>
<organism evidence="2 3">
    <name type="scientific">Marinomonas transparens</name>
    <dbReference type="NCBI Taxonomy" id="2795388"/>
    <lineage>
        <taxon>Bacteria</taxon>
        <taxon>Pseudomonadati</taxon>
        <taxon>Pseudomonadota</taxon>
        <taxon>Gammaproteobacteria</taxon>
        <taxon>Oceanospirillales</taxon>
        <taxon>Oceanospirillaceae</taxon>
        <taxon>Marinomonas</taxon>
    </lineage>
</organism>
<dbReference type="RefSeq" id="WP_199466503.1">
    <property type="nucleotide sequence ID" value="NZ_JAEMNX010000001.1"/>
</dbReference>
<protein>
    <recommendedName>
        <fullName evidence="4">Helix-hairpin-helix domain-containing protein</fullName>
    </recommendedName>
</protein>
<keyword evidence="3" id="KW-1185">Reference proteome</keyword>
<name>A0A934JL96_9GAMM</name>
<dbReference type="EMBL" id="JAEMNX010000001">
    <property type="protein sequence ID" value="MBJ7536443.1"/>
    <property type="molecule type" value="Genomic_DNA"/>
</dbReference>
<sequence>MDTPLNHTPQDTSLTMQGCGYRIENDRVIISIGRIANDRVNDNISGTLRIQLCAFSQDINRSENAVLATTTIGEIKGQHFISDGHYDLVFQQPPVGTWQFVLQLSEWDGSHYALCDTAYFEVPYQEFYTYSEENNLQADNTYLEPTSPEPLVAEPPQVEESLTPSLKTPATKDKEVKKNSAGSADGYLAINKSKVEKLLKVKGVPKKVLNKVVTERPFSSDKAVLNIKGMGPTMLKRIVESLLS</sequence>
<dbReference type="Proteomes" id="UP000628710">
    <property type="component" value="Unassembled WGS sequence"/>
</dbReference>
<evidence type="ECO:0000256" key="1">
    <source>
        <dbReference type="SAM" id="MobiDB-lite"/>
    </source>
</evidence>
<accession>A0A934JL96</accession>
<dbReference type="Gene3D" id="1.10.150.320">
    <property type="entry name" value="Photosystem II 12 kDa extrinsic protein"/>
    <property type="match status" value="1"/>
</dbReference>
<evidence type="ECO:0000313" key="3">
    <source>
        <dbReference type="Proteomes" id="UP000628710"/>
    </source>
</evidence>
<feature type="region of interest" description="Disordered" evidence="1">
    <location>
        <begin position="140"/>
        <end position="178"/>
    </location>
</feature>
<comment type="caution">
    <text evidence="2">The sequence shown here is derived from an EMBL/GenBank/DDBJ whole genome shotgun (WGS) entry which is preliminary data.</text>
</comment>
<reference evidence="2" key="1">
    <citation type="submission" date="2020-12" db="EMBL/GenBank/DDBJ databases">
        <title>Marinomonas arctica sp. nov., a psychrotolerant bacterium isolated from the Arctic.</title>
        <authorList>
            <person name="Zhang Y."/>
        </authorList>
    </citation>
    <scope>NUCLEOTIDE SEQUENCE</scope>
    <source>
        <strain evidence="2">C1424</strain>
    </source>
</reference>
<proteinExistence type="predicted"/>